<proteinExistence type="inferred from homology"/>
<dbReference type="SUPFAM" id="SSF46785">
    <property type="entry name" value="Winged helix' DNA-binding domain"/>
    <property type="match status" value="1"/>
</dbReference>
<dbReference type="InterPro" id="IPR036388">
    <property type="entry name" value="WH-like_DNA-bd_sf"/>
</dbReference>
<sequence length="309" mass="34953">MASLNYHHLRYFWMIANENNLTRAAERLHVSQSALSIQLRQLEESFGQKLFEREGKRLQLTEAGRITLDYANAIFRAGDELISLMHGRSAGERQLLRIGAVSTLSRNFQLELVRSLVQRSDVELVLHSGSLRELLAQMHTHTIDLVLSNRPAPRDAQTNWHCHLLDEQPVSLVGKPDDESQPFQFPQDLDGRPLLLPSIESEIRAAFDFLLEQAGVRPLVVAEVDDMAMLRLLARESGHLTLVPPVVVLDELRQGLLVERYRITDIRERFYAITPSRRFPNALVKDLLAKSPEAKVSDNDPASTTGDKA</sequence>
<dbReference type="InterPro" id="IPR000847">
    <property type="entry name" value="LysR_HTH_N"/>
</dbReference>
<dbReference type="GO" id="GO:0000976">
    <property type="term" value="F:transcription cis-regulatory region binding"/>
    <property type="evidence" value="ECO:0007669"/>
    <property type="project" value="TreeGrafter"/>
</dbReference>
<keyword evidence="3" id="KW-0238">DNA-binding</keyword>
<keyword evidence="2" id="KW-0805">Transcription regulation</keyword>
<evidence type="ECO:0000313" key="7">
    <source>
        <dbReference type="Proteomes" id="UP000078090"/>
    </source>
</evidence>
<evidence type="ECO:0000256" key="2">
    <source>
        <dbReference type="ARBA" id="ARBA00023015"/>
    </source>
</evidence>
<dbReference type="SUPFAM" id="SSF53850">
    <property type="entry name" value="Periplasmic binding protein-like II"/>
    <property type="match status" value="1"/>
</dbReference>
<evidence type="ECO:0000256" key="4">
    <source>
        <dbReference type="ARBA" id="ARBA00023163"/>
    </source>
</evidence>
<dbReference type="Gene3D" id="1.10.10.10">
    <property type="entry name" value="Winged helix-like DNA-binding domain superfamily/Winged helix DNA-binding domain"/>
    <property type="match status" value="1"/>
</dbReference>
<dbReference type="GO" id="GO:0003700">
    <property type="term" value="F:DNA-binding transcription factor activity"/>
    <property type="evidence" value="ECO:0007669"/>
    <property type="project" value="InterPro"/>
</dbReference>
<dbReference type="EMBL" id="LUUG01000088">
    <property type="protein sequence ID" value="OAI01581.1"/>
    <property type="molecule type" value="Genomic_DNA"/>
</dbReference>
<keyword evidence="4" id="KW-0804">Transcription</keyword>
<dbReference type="InterPro" id="IPR005119">
    <property type="entry name" value="LysR_subst-bd"/>
</dbReference>
<gene>
    <name evidence="6" type="ORF">A1332_16985</name>
</gene>
<name>A0A177M7I3_METMH</name>
<accession>A0A177M7I3</accession>
<dbReference type="Pfam" id="PF03466">
    <property type="entry name" value="LysR_substrate"/>
    <property type="match status" value="1"/>
</dbReference>
<dbReference type="PRINTS" id="PR00039">
    <property type="entry name" value="HTHLYSR"/>
</dbReference>
<evidence type="ECO:0000256" key="1">
    <source>
        <dbReference type="ARBA" id="ARBA00009437"/>
    </source>
</evidence>
<reference evidence="6 7" key="1">
    <citation type="submission" date="2016-03" db="EMBL/GenBank/DDBJ databases">
        <authorList>
            <person name="Ploux O."/>
        </authorList>
    </citation>
    <scope>NUCLEOTIDE SEQUENCE [LARGE SCALE GENOMIC DNA]</scope>
    <source>
        <strain evidence="6 7">R-45363</strain>
    </source>
</reference>
<comment type="caution">
    <text evidence="6">The sequence shown here is derived from an EMBL/GenBank/DDBJ whole genome shotgun (WGS) entry which is preliminary data.</text>
</comment>
<dbReference type="PANTHER" id="PTHR30126">
    <property type="entry name" value="HTH-TYPE TRANSCRIPTIONAL REGULATOR"/>
    <property type="match status" value="1"/>
</dbReference>
<dbReference type="AlphaFoldDB" id="A0A177M7I3"/>
<feature type="domain" description="HTH lysR-type" evidence="5">
    <location>
        <begin position="4"/>
        <end position="61"/>
    </location>
</feature>
<dbReference type="FunFam" id="1.10.10.10:FF:000001">
    <property type="entry name" value="LysR family transcriptional regulator"/>
    <property type="match status" value="1"/>
</dbReference>
<evidence type="ECO:0000256" key="3">
    <source>
        <dbReference type="ARBA" id="ARBA00023125"/>
    </source>
</evidence>
<organism evidence="6 7">
    <name type="scientific">Methylomonas methanica</name>
    <dbReference type="NCBI Taxonomy" id="421"/>
    <lineage>
        <taxon>Bacteria</taxon>
        <taxon>Pseudomonadati</taxon>
        <taxon>Pseudomonadota</taxon>
        <taxon>Gammaproteobacteria</taxon>
        <taxon>Methylococcales</taxon>
        <taxon>Methylococcaceae</taxon>
        <taxon>Methylomonas</taxon>
    </lineage>
</organism>
<evidence type="ECO:0000313" key="6">
    <source>
        <dbReference type="EMBL" id="OAI01581.1"/>
    </source>
</evidence>
<dbReference type="PANTHER" id="PTHR30126:SF98">
    <property type="entry name" value="HTH-TYPE TRANSCRIPTIONAL ACTIVATOR BAUR"/>
    <property type="match status" value="1"/>
</dbReference>
<dbReference type="Pfam" id="PF00126">
    <property type="entry name" value="HTH_1"/>
    <property type="match status" value="1"/>
</dbReference>
<dbReference type="Proteomes" id="UP000078090">
    <property type="component" value="Unassembled WGS sequence"/>
</dbReference>
<dbReference type="PROSITE" id="PS50931">
    <property type="entry name" value="HTH_LYSR"/>
    <property type="match status" value="1"/>
</dbReference>
<dbReference type="RefSeq" id="WP_064009399.1">
    <property type="nucleotide sequence ID" value="NZ_LUUG01000088.1"/>
</dbReference>
<evidence type="ECO:0000259" key="5">
    <source>
        <dbReference type="PROSITE" id="PS50931"/>
    </source>
</evidence>
<dbReference type="OrthoDB" id="464481at2"/>
<comment type="similarity">
    <text evidence="1">Belongs to the LysR transcriptional regulatory family.</text>
</comment>
<protein>
    <submittedName>
        <fullName evidence="6">LysR family transcriptional regulator</fullName>
    </submittedName>
</protein>
<dbReference type="Gene3D" id="3.40.190.290">
    <property type="match status" value="1"/>
</dbReference>
<dbReference type="InterPro" id="IPR036390">
    <property type="entry name" value="WH_DNA-bd_sf"/>
</dbReference>